<dbReference type="AlphaFoldDB" id="A0A088GG78"/>
<keyword evidence="2" id="KW-0479">Metal-binding</keyword>
<evidence type="ECO:0000256" key="1">
    <source>
        <dbReference type="ARBA" id="ARBA00008950"/>
    </source>
</evidence>
<accession>A0A088GG78</accession>
<comment type="similarity">
    <text evidence="1 2">Belongs to the metallophosphoesterase superfamily. YfcE family.</text>
</comment>
<dbReference type="EMBL" id="CP009223">
    <property type="protein sequence ID" value="AIM62680.1"/>
    <property type="molecule type" value="Genomic_DNA"/>
</dbReference>
<protein>
    <recommendedName>
        <fullName evidence="2">Phosphoesterase</fullName>
        <ecNumber evidence="2">3.1.4.-</ecNumber>
    </recommendedName>
</protein>
<dbReference type="KEGG" id="wct:WS74_0428"/>
<proteinExistence type="inferred from homology"/>
<dbReference type="InterPro" id="IPR000979">
    <property type="entry name" value="Phosphodiesterase_MJ0936/Vps29"/>
</dbReference>
<sequence length="172" mass="19306">MDYLLVSDAHGDIGILRQLFTTYRGKVTAMFYAGDSELLARDAVFNDVQTVGGNMDYDPAFAEDVLYVDDLSRIFMAHGHRYDTNYTLDALLAAGQKRDADFIVTGHTHQLGVEWFGETLVINPGSISAPRGQYRDIGGTYAILTVTETNIEVTFFDRQMNPVPHLSFNWQK</sequence>
<dbReference type="STRING" id="759620.WS105_0425"/>
<gene>
    <name evidence="4" type="ORF">WS74_0428</name>
</gene>
<dbReference type="NCBIfam" id="TIGR00040">
    <property type="entry name" value="yfcE"/>
    <property type="match status" value="1"/>
</dbReference>
<organism evidence="4 5">
    <name type="scientific">Weissella ceti</name>
    <dbReference type="NCBI Taxonomy" id="759620"/>
    <lineage>
        <taxon>Bacteria</taxon>
        <taxon>Bacillati</taxon>
        <taxon>Bacillota</taxon>
        <taxon>Bacilli</taxon>
        <taxon>Lactobacillales</taxon>
        <taxon>Lactobacillaceae</taxon>
        <taxon>Weissella</taxon>
    </lineage>
</organism>
<evidence type="ECO:0000259" key="3">
    <source>
        <dbReference type="Pfam" id="PF12850"/>
    </source>
</evidence>
<reference evidence="4 5" key="1">
    <citation type="journal article" date="2014" name="Genome Announc.">
        <title>Complete Genome Sequences of Fish Pathogenic Weissella ceti Strains WS74 and WS105.</title>
        <authorList>
            <person name="Figueiredo H.C."/>
            <person name="Leal C.A."/>
            <person name="Dorella F.A."/>
            <person name="Carvalho A.F."/>
            <person name="Soares S.C."/>
            <person name="Pereira F.L."/>
            <person name="Azevedo V.A."/>
        </authorList>
    </citation>
    <scope>NUCLEOTIDE SEQUENCE [LARGE SCALE GENOMIC DNA]</scope>
    <source>
        <strain evidence="4 5">WS74</strain>
    </source>
</reference>
<dbReference type="GO" id="GO:0046872">
    <property type="term" value="F:metal ion binding"/>
    <property type="evidence" value="ECO:0007669"/>
    <property type="project" value="UniProtKB-KW"/>
</dbReference>
<feature type="domain" description="Calcineurin-like phosphoesterase" evidence="3">
    <location>
        <begin position="1"/>
        <end position="148"/>
    </location>
</feature>
<evidence type="ECO:0000313" key="4">
    <source>
        <dbReference type="EMBL" id="AIM62680.1"/>
    </source>
</evidence>
<dbReference type="EC" id="3.1.4.-" evidence="2"/>
<name>A0A088GG78_9LACO</name>
<reference evidence="5" key="2">
    <citation type="submission" date="2014-08" db="EMBL/GenBank/DDBJ databases">
        <title>Complete genome of Weissella ceti strain WS74 isolated from diseased rainbow trout in Brazil.</title>
        <authorList>
            <person name="Figueiredo H.C.P."/>
            <person name="Leal C.A.G."/>
            <person name="Pereira F.L."/>
            <person name="Soares S.C."/>
            <person name="Dorella F.A."/>
            <person name="Carvalho A.F."/>
            <person name="Azevedo V.A.C."/>
        </authorList>
    </citation>
    <scope>NUCLEOTIDE SEQUENCE [LARGE SCALE GENOMIC DNA]</scope>
    <source>
        <strain evidence="5">WS74</strain>
    </source>
</reference>
<dbReference type="Proteomes" id="UP000029079">
    <property type="component" value="Chromosome"/>
</dbReference>
<comment type="cofactor">
    <cofactor evidence="2">
        <name>a divalent metal cation</name>
        <dbReference type="ChEBI" id="CHEBI:60240"/>
    </cofactor>
</comment>
<evidence type="ECO:0000313" key="5">
    <source>
        <dbReference type="Proteomes" id="UP000029079"/>
    </source>
</evidence>
<keyword evidence="5" id="KW-1185">Reference proteome</keyword>
<dbReference type="InterPro" id="IPR024654">
    <property type="entry name" value="Calcineurin-like_PHP_lpxH"/>
</dbReference>
<dbReference type="SUPFAM" id="SSF56300">
    <property type="entry name" value="Metallo-dependent phosphatases"/>
    <property type="match status" value="1"/>
</dbReference>
<dbReference type="PANTHER" id="PTHR11124">
    <property type="entry name" value="VACUOLAR SORTING PROTEIN VPS29"/>
    <property type="match status" value="1"/>
</dbReference>
<dbReference type="Pfam" id="PF12850">
    <property type="entry name" value="Metallophos_2"/>
    <property type="match status" value="1"/>
</dbReference>
<dbReference type="Gene3D" id="3.60.21.10">
    <property type="match status" value="1"/>
</dbReference>
<dbReference type="InterPro" id="IPR029052">
    <property type="entry name" value="Metallo-depent_PP-like"/>
</dbReference>
<dbReference type="GO" id="GO:0016787">
    <property type="term" value="F:hydrolase activity"/>
    <property type="evidence" value="ECO:0007669"/>
    <property type="project" value="UniProtKB-UniRule"/>
</dbReference>
<evidence type="ECO:0000256" key="2">
    <source>
        <dbReference type="RuleBase" id="RU362039"/>
    </source>
</evidence>
<dbReference type="RefSeq" id="WP_038536157.1">
    <property type="nucleotide sequence ID" value="NZ_CP009223.1"/>
</dbReference>